<reference evidence="2" key="1">
    <citation type="submission" date="2020-08" db="EMBL/GenBank/DDBJ databases">
        <title>Multicomponent nature underlies the extraordinary mechanical properties of spider dragline silk.</title>
        <authorList>
            <person name="Kono N."/>
            <person name="Nakamura H."/>
            <person name="Mori M."/>
            <person name="Yoshida Y."/>
            <person name="Ohtoshi R."/>
            <person name="Malay A.D."/>
            <person name="Moran D.A.P."/>
            <person name="Tomita M."/>
            <person name="Numata K."/>
            <person name="Arakawa K."/>
        </authorList>
    </citation>
    <scope>NUCLEOTIDE SEQUENCE</scope>
</reference>
<dbReference type="EMBL" id="BMAW01119338">
    <property type="protein sequence ID" value="GFT84206.1"/>
    <property type="molecule type" value="Genomic_DNA"/>
</dbReference>
<evidence type="ECO:0000313" key="2">
    <source>
        <dbReference type="EMBL" id="GFT84206.1"/>
    </source>
</evidence>
<feature type="region of interest" description="Disordered" evidence="1">
    <location>
        <begin position="41"/>
        <end position="61"/>
    </location>
</feature>
<protein>
    <submittedName>
        <fullName evidence="2">Protein lap4</fullName>
    </submittedName>
</protein>
<dbReference type="Proteomes" id="UP000887013">
    <property type="component" value="Unassembled WGS sequence"/>
</dbReference>
<gene>
    <name evidence="2" type="primary">scrib_2</name>
    <name evidence="2" type="ORF">NPIL_146731</name>
</gene>
<evidence type="ECO:0000256" key="1">
    <source>
        <dbReference type="SAM" id="MobiDB-lite"/>
    </source>
</evidence>
<name>A0A8X6PQX3_NEPPI</name>
<accession>A0A8X6PQX3</accession>
<dbReference type="AlphaFoldDB" id="A0A8X6PQX3"/>
<feature type="compositionally biased region" description="Basic residues" evidence="1">
    <location>
        <begin position="51"/>
        <end position="61"/>
    </location>
</feature>
<organism evidence="2 3">
    <name type="scientific">Nephila pilipes</name>
    <name type="common">Giant wood spider</name>
    <name type="synonym">Nephila maculata</name>
    <dbReference type="NCBI Taxonomy" id="299642"/>
    <lineage>
        <taxon>Eukaryota</taxon>
        <taxon>Metazoa</taxon>
        <taxon>Ecdysozoa</taxon>
        <taxon>Arthropoda</taxon>
        <taxon>Chelicerata</taxon>
        <taxon>Arachnida</taxon>
        <taxon>Araneae</taxon>
        <taxon>Araneomorphae</taxon>
        <taxon>Entelegynae</taxon>
        <taxon>Araneoidea</taxon>
        <taxon>Nephilidae</taxon>
        <taxon>Nephila</taxon>
    </lineage>
</organism>
<proteinExistence type="predicted"/>
<keyword evidence="3" id="KW-1185">Reference proteome</keyword>
<sequence>MLKILKQLKLCIRLRQGKICQIKILEEIALKKEAEKYVGFDAEDQNDRPNKLRRKDNPHHLKNKRINLINPQKGNEKILAILTQADRTNFSDDAPFVNSASPLPQDTYLKRVIDCKKMEPIQGEEPMDWEDVPTLLKAIPPSYTNRPLRKMRSLVSKVSEPPVSANRFPNMRVLVPKVRTPQAPKVM</sequence>
<evidence type="ECO:0000313" key="3">
    <source>
        <dbReference type="Proteomes" id="UP000887013"/>
    </source>
</evidence>
<comment type="caution">
    <text evidence="2">The sequence shown here is derived from an EMBL/GenBank/DDBJ whole genome shotgun (WGS) entry which is preliminary data.</text>
</comment>